<dbReference type="GO" id="GO:0019180">
    <property type="term" value="F:dTDP-4-amino-4,6-dideoxygalactose transaminase activity"/>
    <property type="evidence" value="ECO:0007669"/>
    <property type="project" value="TreeGrafter"/>
</dbReference>
<dbReference type="AlphaFoldDB" id="A0A024P7H7"/>
<dbReference type="CDD" id="cd00616">
    <property type="entry name" value="AHBA_syn"/>
    <property type="match status" value="1"/>
</dbReference>
<dbReference type="Gene3D" id="3.90.1150.10">
    <property type="entry name" value="Aspartate Aminotransferase, domain 1"/>
    <property type="match status" value="1"/>
</dbReference>
<evidence type="ECO:0000313" key="5">
    <source>
        <dbReference type="Proteomes" id="UP000028868"/>
    </source>
</evidence>
<evidence type="ECO:0000256" key="3">
    <source>
        <dbReference type="RuleBase" id="RU004508"/>
    </source>
</evidence>
<dbReference type="SUPFAM" id="SSF53383">
    <property type="entry name" value="PLP-dependent transferases"/>
    <property type="match status" value="1"/>
</dbReference>
<organism evidence="4 5">
    <name type="scientific">Halobacillus karajensis</name>
    <dbReference type="NCBI Taxonomy" id="195088"/>
    <lineage>
        <taxon>Bacteria</taxon>
        <taxon>Bacillati</taxon>
        <taxon>Bacillota</taxon>
        <taxon>Bacilli</taxon>
        <taxon>Bacillales</taxon>
        <taxon>Bacillaceae</taxon>
        <taxon>Halobacillus</taxon>
    </lineage>
</organism>
<dbReference type="Gene3D" id="3.40.640.10">
    <property type="entry name" value="Type I PLP-dependent aspartate aminotransferase-like (Major domain)"/>
    <property type="match status" value="1"/>
</dbReference>
<proteinExistence type="inferred from homology"/>
<dbReference type="InterPro" id="IPR000653">
    <property type="entry name" value="DegT/StrS_aminotransferase"/>
</dbReference>
<dbReference type="NCBIfam" id="TIGR02379">
    <property type="entry name" value="ECA_wecE"/>
    <property type="match status" value="1"/>
</dbReference>
<keyword evidence="2 3" id="KW-0663">Pyridoxal phosphate</keyword>
<evidence type="ECO:0000256" key="2">
    <source>
        <dbReference type="PIRSR" id="PIRSR000390-2"/>
    </source>
</evidence>
<dbReference type="InterPro" id="IPR015422">
    <property type="entry name" value="PyrdxlP-dep_Trfase_small"/>
</dbReference>
<evidence type="ECO:0000313" key="4">
    <source>
        <dbReference type="EMBL" id="CDQ25089.1"/>
    </source>
</evidence>
<comment type="caution">
    <text evidence="4">The sequence shown here is derived from an EMBL/GenBank/DDBJ whole genome shotgun (WGS) entry which is preliminary data.</text>
</comment>
<gene>
    <name evidence="4" type="primary">arnB_2</name>
    <name evidence="4" type="ORF">BN983_03394</name>
</gene>
<reference evidence="5" key="1">
    <citation type="submission" date="2014-03" db="EMBL/GenBank/DDBJ databases">
        <authorList>
            <person name="Urmite Genomes U."/>
        </authorList>
    </citation>
    <scope>NUCLEOTIDE SEQUENCE [LARGE SCALE GENOMIC DNA]</scope>
    <source>
        <strain evidence="5">HD-03</strain>
    </source>
</reference>
<dbReference type="NCBIfam" id="NF008687">
    <property type="entry name" value="PRK11706.1"/>
    <property type="match status" value="1"/>
</dbReference>
<dbReference type="GO" id="GO:0000271">
    <property type="term" value="P:polysaccharide biosynthetic process"/>
    <property type="evidence" value="ECO:0007669"/>
    <property type="project" value="TreeGrafter"/>
</dbReference>
<dbReference type="InterPro" id="IPR015424">
    <property type="entry name" value="PyrdxlP-dep_Trfase"/>
</dbReference>
<comment type="similarity">
    <text evidence="3">Belongs to the DegT/DnrJ/EryC1 family.</text>
</comment>
<feature type="modified residue" description="N6-(pyridoxal phosphate)lysine" evidence="2">
    <location>
        <position position="181"/>
    </location>
</feature>
<evidence type="ECO:0000256" key="1">
    <source>
        <dbReference type="PIRSR" id="PIRSR000390-1"/>
    </source>
</evidence>
<dbReference type="PIRSF" id="PIRSF000390">
    <property type="entry name" value="PLP_StrS"/>
    <property type="match status" value="1"/>
</dbReference>
<dbReference type="Proteomes" id="UP000028868">
    <property type="component" value="Unassembled WGS sequence"/>
</dbReference>
<dbReference type="Pfam" id="PF01041">
    <property type="entry name" value="DegT_DnrJ_EryC1"/>
    <property type="match status" value="1"/>
</dbReference>
<feature type="active site" description="Proton acceptor" evidence="1">
    <location>
        <position position="181"/>
    </location>
</feature>
<dbReference type="GO" id="GO:0030170">
    <property type="term" value="F:pyridoxal phosphate binding"/>
    <property type="evidence" value="ECO:0007669"/>
    <property type="project" value="TreeGrafter"/>
</dbReference>
<dbReference type="EMBL" id="CCDI010000004">
    <property type="protein sequence ID" value="CDQ25089.1"/>
    <property type="molecule type" value="Genomic_DNA"/>
</dbReference>
<accession>A0A024P7H7</accession>
<keyword evidence="4" id="KW-0808">Transferase</keyword>
<dbReference type="FunFam" id="3.40.640.10:FF:000037">
    <property type="entry name" value="dTDP-4-amino-4,6-dideoxygalactose transaminase"/>
    <property type="match status" value="1"/>
</dbReference>
<name>A0A024P7H7_9BACI</name>
<keyword evidence="5" id="KW-1185">Reference proteome</keyword>
<dbReference type="PANTHER" id="PTHR30244">
    <property type="entry name" value="TRANSAMINASE"/>
    <property type="match status" value="1"/>
</dbReference>
<dbReference type="PANTHER" id="PTHR30244:SF34">
    <property type="entry name" value="DTDP-4-AMINO-4,6-DIDEOXYGALACTOSE TRANSAMINASE"/>
    <property type="match status" value="1"/>
</dbReference>
<dbReference type="InterPro" id="IPR015421">
    <property type="entry name" value="PyrdxlP-dep_Trfase_major"/>
</dbReference>
<reference evidence="4 5" key="2">
    <citation type="submission" date="2014-05" db="EMBL/GenBank/DDBJ databases">
        <title>Draft genome sequence of Halobacillus karajensis HK-03.</title>
        <authorList>
            <person name="Khelaifia S."/>
            <person name="Croce O."/>
            <person name="Lagier J.C."/>
            <person name="Raoult D."/>
        </authorList>
    </citation>
    <scope>NUCLEOTIDE SEQUENCE [LARGE SCALE GENOMIC DNA]</scope>
    <source>
        <strain evidence="4 5">HD-03</strain>
    </source>
</reference>
<sequence>MIPFNIPCITGKEETYIHQVLSNKKFSGNGPFGEKCKDWLEWRLSSKKALLTPSCTAALEMAALLADLKAGDEVLMPSYTFVTTANAFVLRGATPVFIDIDPQTMNINTDLIEQAITPHTKAIVVVHYAGVSCDMDKVMDIAEKHGLFVIEDAAQALLSTFKGKELGTLGHFGTFSFHETKNYTCGEGGALLINDSHYIERAEIIQEKGTNRSQFKRGQVNKYTWQDIGSSYLLSELNAAYLLAQLRAADTIYEDRMESWNHYAEGLQPLIEKGKIDVQQIPDECQHNAHMFYIKTADLEEREDLRAYLDRKGIMAVPHYEPLHSSPGGEKYGRSAGGEPLTKREGERLLRLPLYYGMESEDVGYVVEHIQKYFKE</sequence>
<dbReference type="RefSeq" id="WP_035510418.1">
    <property type="nucleotide sequence ID" value="NZ_CCDH010000002.1"/>
</dbReference>
<keyword evidence="4" id="KW-0032">Aminotransferase</keyword>
<dbReference type="InterPro" id="IPR012749">
    <property type="entry name" value="WecE-like"/>
</dbReference>
<protein>
    <submittedName>
        <fullName evidence="4">UDP-4-amino-4-deoxy-L-arabinose--oxoglutarate aminotransferase</fullName>
    </submittedName>
</protein>